<dbReference type="Gene3D" id="1.10.3210.10">
    <property type="entry name" value="Hypothetical protein af1432"/>
    <property type="match status" value="1"/>
</dbReference>
<reference evidence="1" key="1">
    <citation type="submission" date="2022-11" db="EMBL/GenBank/DDBJ databases">
        <title>Chitin-degrading and fungicidal potential of chitinolytic bacterial strains from marine environment of the Pacific Ocean regions.</title>
        <authorList>
            <person name="Pentekhina I."/>
            <person name="Nedashkovskaya O."/>
            <person name="Seitkalieva A."/>
            <person name="Podvolotskaya A."/>
            <person name="Tekutyeva L."/>
            <person name="Balabanova L."/>
        </authorList>
    </citation>
    <scope>NUCLEOTIDE SEQUENCE</scope>
    <source>
        <strain evidence="1">KMM 6838</strain>
    </source>
</reference>
<dbReference type="EMBL" id="JAPHQB010000025">
    <property type="protein sequence ID" value="MCX2802828.1"/>
    <property type="molecule type" value="Genomic_DNA"/>
</dbReference>
<organism evidence="1 2">
    <name type="scientific">Microbulbifer thermotolerans</name>
    <dbReference type="NCBI Taxonomy" id="252514"/>
    <lineage>
        <taxon>Bacteria</taxon>
        <taxon>Pseudomonadati</taxon>
        <taxon>Pseudomonadota</taxon>
        <taxon>Gammaproteobacteria</taxon>
        <taxon>Cellvibrionales</taxon>
        <taxon>Microbulbiferaceae</taxon>
        <taxon>Microbulbifer</taxon>
    </lineage>
</organism>
<accession>A0AB35HZ76</accession>
<dbReference type="Pfam" id="PF13875">
    <property type="entry name" value="DUF4202"/>
    <property type="match status" value="1"/>
</dbReference>
<name>A0AB35HZ76_MICTH</name>
<dbReference type="InterPro" id="IPR025255">
    <property type="entry name" value="DUF4202"/>
</dbReference>
<dbReference type="Proteomes" id="UP001209730">
    <property type="component" value="Unassembled WGS sequence"/>
</dbReference>
<comment type="caution">
    <text evidence="1">The sequence shown here is derived from an EMBL/GenBank/DDBJ whole genome shotgun (WGS) entry which is preliminary data.</text>
</comment>
<dbReference type="RefSeq" id="WP_266066540.1">
    <property type="nucleotide sequence ID" value="NZ_CP130317.1"/>
</dbReference>
<proteinExistence type="predicted"/>
<dbReference type="SUPFAM" id="SSF109604">
    <property type="entry name" value="HD-domain/PDEase-like"/>
    <property type="match status" value="1"/>
</dbReference>
<evidence type="ECO:0000313" key="1">
    <source>
        <dbReference type="EMBL" id="MCX2802828.1"/>
    </source>
</evidence>
<sequence>MDRILQQAMAAIRRYIAGSSTEEDPAHADNTLEWLLRLRADADPALQLAALGHDIDRASPDKVRRQDFADYDAFKAAHAHHGAQLLERLLEEQGVERAIIERSCQLVRLHEVGGNEDADLLRDADSLSYFDTNLPLYLRREGEAEALRRSLWGLRRLSPRGLALLRQHPVTDPAAAAVLTRALALFDRLDSG</sequence>
<evidence type="ECO:0000313" key="2">
    <source>
        <dbReference type="Proteomes" id="UP001209730"/>
    </source>
</evidence>
<dbReference type="AlphaFoldDB" id="A0AB35HZ76"/>
<protein>
    <submittedName>
        <fullName evidence="1">DUF4202 domain-containing protein</fullName>
    </submittedName>
</protein>
<gene>
    <name evidence="1" type="ORF">OQJ68_13620</name>
</gene>